<dbReference type="InterPro" id="IPR012902">
    <property type="entry name" value="N_methyl_site"/>
</dbReference>
<accession>A0ABM7GRU8</accession>
<keyword evidence="1" id="KW-0812">Transmembrane</keyword>
<protein>
    <recommendedName>
        <fullName evidence="4">Type IV pilus modification protein PilV</fullName>
    </recommendedName>
</protein>
<reference evidence="3" key="1">
    <citation type="journal article" date="2019" name="Microbiol. Resour. Announc.">
        <title>Complete Genome Sequence of Halomonas olivaria, a Moderately Halophilic Bacterium Isolated from Olive Processing Effluents, Obtained by Nanopore Sequencing.</title>
        <authorList>
            <person name="Nagata S."/>
            <person name="Ii K.M."/>
            <person name="Tsukimi T."/>
            <person name="Miura M.C."/>
            <person name="Galipon J."/>
            <person name="Arakawa K."/>
        </authorList>
    </citation>
    <scope>NUCLEOTIDE SEQUENCE [LARGE SCALE GENOMIC DNA]</scope>
    <source>
        <strain evidence="3">TYRC17</strain>
    </source>
</reference>
<evidence type="ECO:0000256" key="1">
    <source>
        <dbReference type="SAM" id="Phobius"/>
    </source>
</evidence>
<gene>
    <name evidence="2" type="ORF">HORIV_58360</name>
</gene>
<dbReference type="NCBIfam" id="TIGR02532">
    <property type="entry name" value="IV_pilin_GFxxxE"/>
    <property type="match status" value="1"/>
</dbReference>
<keyword evidence="1" id="KW-1133">Transmembrane helix</keyword>
<proteinExistence type="predicted"/>
<dbReference type="NCBIfam" id="TIGR02523">
    <property type="entry name" value="type_IV_pilV"/>
    <property type="match status" value="1"/>
</dbReference>
<dbReference type="Pfam" id="PF07963">
    <property type="entry name" value="N_methyl"/>
    <property type="match status" value="1"/>
</dbReference>
<organism evidence="2 3">
    <name type="scientific">Vreelandella olivaria</name>
    <dbReference type="NCBI Taxonomy" id="390919"/>
    <lineage>
        <taxon>Bacteria</taxon>
        <taxon>Pseudomonadati</taxon>
        <taxon>Pseudomonadota</taxon>
        <taxon>Gammaproteobacteria</taxon>
        <taxon>Oceanospirillales</taxon>
        <taxon>Halomonadaceae</taxon>
        <taxon>Vreelandella</taxon>
    </lineage>
</organism>
<dbReference type="InterPro" id="IPR013362">
    <property type="entry name" value="Pilus_4_PilV"/>
</dbReference>
<name>A0ABM7GRU8_9GAMM</name>
<keyword evidence="1" id="KW-0472">Membrane</keyword>
<evidence type="ECO:0000313" key="3">
    <source>
        <dbReference type="Proteomes" id="UP000289555"/>
    </source>
</evidence>
<evidence type="ECO:0008006" key="4">
    <source>
        <dbReference type="Google" id="ProtNLM"/>
    </source>
</evidence>
<evidence type="ECO:0000313" key="2">
    <source>
        <dbReference type="EMBL" id="BBI53415.1"/>
    </source>
</evidence>
<dbReference type="Proteomes" id="UP000289555">
    <property type="component" value="Chromosome"/>
</dbReference>
<dbReference type="EMBL" id="AP019416">
    <property type="protein sequence ID" value="BBI53415.1"/>
    <property type="molecule type" value="Genomic_DNA"/>
</dbReference>
<sequence length="142" mass="15650">MNSQRGFSLIEALIALVVLSIGLIGVAAMQLKALQSANAGYQRSVASVAAVDAQERLWAEWAKPTVNSCDDIDGNEANWRDNWFADSDSKPLRNVKEQGGRIEPTETDCEFTIEIDLVNRADDSTSDTFSYTFRLPHLGRGE</sequence>
<keyword evidence="3" id="KW-1185">Reference proteome</keyword>
<dbReference type="PROSITE" id="PS00409">
    <property type="entry name" value="PROKAR_NTER_METHYL"/>
    <property type="match status" value="1"/>
</dbReference>
<feature type="transmembrane region" description="Helical" evidence="1">
    <location>
        <begin position="6"/>
        <end position="28"/>
    </location>
</feature>